<dbReference type="InterPro" id="IPR028055">
    <property type="entry name" value="YidC/Oxa/ALB_C"/>
</dbReference>
<organism evidence="12 13">
    <name type="scientific">Mycoplasma putrefaciens (strain ATCC 15718 / NCTC 10155 / C30 KS-1 / KS-1)</name>
    <dbReference type="NCBI Taxonomy" id="743965"/>
    <lineage>
        <taxon>Bacteria</taxon>
        <taxon>Bacillati</taxon>
        <taxon>Mycoplasmatota</taxon>
        <taxon>Mollicutes</taxon>
        <taxon>Mycoplasmataceae</taxon>
        <taxon>Mycoplasma</taxon>
    </lineage>
</organism>
<keyword evidence="5" id="KW-0653">Protein transport</keyword>
<comment type="subcellular location">
    <subcellularLocation>
        <location evidence="1">Cell membrane</location>
        <topology evidence="1">Multi-pass membrane protein</topology>
    </subcellularLocation>
    <subcellularLocation>
        <location evidence="9">Membrane</location>
        <topology evidence="9">Multi-pass membrane protein</topology>
    </subcellularLocation>
</comment>
<evidence type="ECO:0000256" key="9">
    <source>
        <dbReference type="RuleBase" id="RU003945"/>
    </source>
</evidence>
<evidence type="ECO:0000313" key="12">
    <source>
        <dbReference type="EMBL" id="AEM69056.1"/>
    </source>
</evidence>
<feature type="transmembrane region" description="Helical" evidence="10">
    <location>
        <begin position="284"/>
        <end position="308"/>
    </location>
</feature>
<proteinExistence type="inferred from homology"/>
<evidence type="ECO:0000256" key="2">
    <source>
        <dbReference type="ARBA" id="ARBA00022448"/>
    </source>
</evidence>
<feature type="transmembrane region" description="Helical" evidence="10">
    <location>
        <begin position="34"/>
        <end position="52"/>
    </location>
</feature>
<dbReference type="InterPro" id="IPR047196">
    <property type="entry name" value="YidC_ALB_C"/>
</dbReference>
<evidence type="ECO:0000256" key="4">
    <source>
        <dbReference type="ARBA" id="ARBA00022692"/>
    </source>
</evidence>
<dbReference type="Pfam" id="PF02096">
    <property type="entry name" value="60KD_IMP"/>
    <property type="match status" value="1"/>
</dbReference>
<dbReference type="RefSeq" id="WP_014035411.1">
    <property type="nucleotide sequence ID" value="NC_015946.1"/>
</dbReference>
<dbReference type="NCBIfam" id="TIGR03592">
    <property type="entry name" value="yidC_oxa1_cterm"/>
    <property type="match status" value="1"/>
</dbReference>
<dbReference type="GO" id="GO:0051205">
    <property type="term" value="P:protein insertion into membrane"/>
    <property type="evidence" value="ECO:0007669"/>
    <property type="project" value="TreeGrafter"/>
</dbReference>
<keyword evidence="6 10" id="KW-1133">Transmembrane helix</keyword>
<reference evidence="12 13" key="1">
    <citation type="journal article" date="2011" name="J. Bacteriol.">
        <title>Genome Sequence of Mycoplasma putrefaciens Type Strain KS1.</title>
        <authorList>
            <person name="Calcutt M.J."/>
            <person name="Foecking M.F."/>
        </authorList>
    </citation>
    <scope>NUCLEOTIDE SEQUENCE [LARGE SCALE GENOMIC DNA]</scope>
    <source>
        <strain evidence="13">ATCC 15718 / NCTC 10155 / C30 KS-1 / KS-1</strain>
    </source>
</reference>
<dbReference type="EMBL" id="CP003021">
    <property type="protein sequence ID" value="AEM69056.1"/>
    <property type="molecule type" value="Genomic_DNA"/>
</dbReference>
<dbReference type="GO" id="GO:0005886">
    <property type="term" value="C:plasma membrane"/>
    <property type="evidence" value="ECO:0007669"/>
    <property type="project" value="UniProtKB-SubCell"/>
</dbReference>
<evidence type="ECO:0000256" key="7">
    <source>
        <dbReference type="ARBA" id="ARBA00023136"/>
    </source>
</evidence>
<sequence>MYKQSSKVMSYLNPEKGKKSSKSSKEILKVAVKWLKVLGFLFILVSMLWGCVQMYQPQYTVNQIVDLTGKSVYAPGVAFEIIIKSLGESGSKIHHFAYQNGKLIEYGFHSITSWQDTFAQTQSPFYGFFVYPIAWVLTGLIRLFAGTLNPMLDTASQTSYGVAAIASIFLTVLLIRALTLLFTFKSQANQYKMQDLQLKVADVQAKYKDKKDMQSRQKQQAEIQAIYKKEGLSQFSTITGSFAPLPFLFAIYAIVRSTRSLKIAAIGPIALIEGPWQQITQGNYIYITIIAIYLPLQAVSMLLPTLLQMKRQKSISLTEAQKKARKKQLIMQIVMMAVFVIVILSVATGVCIYWIFSSLFQIIQTYAFYKYNEKHTKASNQERQRRLRQQEKLKLNNN</sequence>
<keyword evidence="7 10" id="KW-0472">Membrane</keyword>
<feature type="transmembrane region" description="Helical" evidence="10">
    <location>
        <begin position="125"/>
        <end position="145"/>
    </location>
</feature>
<accession>A0A7U3ZT47</accession>
<dbReference type="AlphaFoldDB" id="A0A7U3ZT47"/>
<evidence type="ECO:0000256" key="3">
    <source>
        <dbReference type="ARBA" id="ARBA00022475"/>
    </source>
</evidence>
<dbReference type="Proteomes" id="UP000008907">
    <property type="component" value="Chromosome"/>
</dbReference>
<name>A0A7U3ZT47_MYCPK</name>
<evidence type="ECO:0000256" key="8">
    <source>
        <dbReference type="ARBA" id="ARBA00023186"/>
    </source>
</evidence>
<keyword evidence="2" id="KW-0813">Transport</keyword>
<comment type="similarity">
    <text evidence="9">Belongs to the OXA1/ALB3/YidC family.</text>
</comment>
<evidence type="ECO:0000313" key="13">
    <source>
        <dbReference type="Proteomes" id="UP000008907"/>
    </source>
</evidence>
<keyword evidence="4 9" id="KW-0812">Transmembrane</keyword>
<dbReference type="GO" id="GO:0015031">
    <property type="term" value="P:protein transport"/>
    <property type="evidence" value="ECO:0007669"/>
    <property type="project" value="UniProtKB-KW"/>
</dbReference>
<evidence type="ECO:0000256" key="1">
    <source>
        <dbReference type="ARBA" id="ARBA00004651"/>
    </source>
</evidence>
<dbReference type="PANTHER" id="PTHR12428:SF65">
    <property type="entry name" value="CYTOCHROME C OXIDASE ASSEMBLY PROTEIN COX18, MITOCHONDRIAL"/>
    <property type="match status" value="1"/>
</dbReference>
<evidence type="ECO:0000259" key="11">
    <source>
        <dbReference type="Pfam" id="PF02096"/>
    </source>
</evidence>
<feature type="transmembrane region" description="Helical" evidence="10">
    <location>
        <begin position="160"/>
        <end position="184"/>
    </location>
</feature>
<protein>
    <submittedName>
        <fullName evidence="12">Membrane protein insertase, YidC/OxaA family</fullName>
    </submittedName>
</protein>
<feature type="domain" description="Membrane insertase YidC/Oxa/ALB C-terminal" evidence="11">
    <location>
        <begin position="166"/>
        <end position="369"/>
    </location>
</feature>
<feature type="transmembrane region" description="Helical" evidence="10">
    <location>
        <begin position="235"/>
        <end position="255"/>
    </location>
</feature>
<keyword evidence="8" id="KW-0143">Chaperone</keyword>
<dbReference type="InterPro" id="IPR001708">
    <property type="entry name" value="YidC/ALB3/OXA1/COX18"/>
</dbReference>
<evidence type="ECO:0000256" key="6">
    <source>
        <dbReference type="ARBA" id="ARBA00022989"/>
    </source>
</evidence>
<dbReference type="GO" id="GO:0032977">
    <property type="term" value="F:membrane insertase activity"/>
    <property type="evidence" value="ECO:0007669"/>
    <property type="project" value="InterPro"/>
</dbReference>
<dbReference type="CDD" id="cd20070">
    <property type="entry name" value="5TM_YidC_Alb3"/>
    <property type="match status" value="1"/>
</dbReference>
<dbReference type="NCBIfam" id="NF002570">
    <property type="entry name" value="PRK02201.1-5"/>
    <property type="match status" value="1"/>
</dbReference>
<feature type="transmembrane region" description="Helical" evidence="10">
    <location>
        <begin position="329"/>
        <end position="356"/>
    </location>
</feature>
<evidence type="ECO:0000256" key="10">
    <source>
        <dbReference type="SAM" id="Phobius"/>
    </source>
</evidence>
<keyword evidence="3" id="KW-1003">Cell membrane</keyword>
<dbReference type="PANTHER" id="PTHR12428">
    <property type="entry name" value="OXA1"/>
    <property type="match status" value="1"/>
</dbReference>
<dbReference type="KEGG" id="mpf:MPUT_0723"/>
<evidence type="ECO:0000256" key="5">
    <source>
        <dbReference type="ARBA" id="ARBA00022927"/>
    </source>
</evidence>
<gene>
    <name evidence="12" type="ordered locus">MPUT_0723</name>
</gene>